<dbReference type="InterPro" id="IPR051346">
    <property type="entry name" value="OTU_Deubiquitinase"/>
</dbReference>
<name>A0ABR1V0M2_9PEZI</name>
<feature type="compositionally biased region" description="Acidic residues" evidence="7">
    <location>
        <begin position="3008"/>
        <end position="3021"/>
    </location>
</feature>
<dbReference type="InterPro" id="IPR046541">
    <property type="entry name" value="DUF6606"/>
</dbReference>
<evidence type="ECO:0000256" key="1">
    <source>
        <dbReference type="ARBA" id="ARBA00000707"/>
    </source>
</evidence>
<dbReference type="SUPFAM" id="SSF52540">
    <property type="entry name" value="P-loop containing nucleoside triphosphate hydrolases"/>
    <property type="match status" value="1"/>
</dbReference>
<dbReference type="InterPro" id="IPR027417">
    <property type="entry name" value="P-loop_NTPase"/>
</dbReference>
<dbReference type="PANTHER" id="PTHR13367:SF33">
    <property type="entry name" value="P-LOOP CONTAINING NUCLEOSIDE TRIPHOSPHATE HYDROLASE PROTEIN"/>
    <property type="match status" value="1"/>
</dbReference>
<reference evidence="11 12" key="1">
    <citation type="submission" date="2023-01" db="EMBL/GenBank/DDBJ databases">
        <title>Analysis of 21 Apiospora genomes using comparative genomics revels a genus with tremendous synthesis potential of carbohydrate active enzymes and secondary metabolites.</title>
        <authorList>
            <person name="Sorensen T."/>
        </authorList>
    </citation>
    <scope>NUCLEOTIDE SEQUENCE [LARGE SCALE GENOMIC DNA]</scope>
    <source>
        <strain evidence="11 12">CBS 83171</strain>
    </source>
</reference>
<evidence type="ECO:0000256" key="2">
    <source>
        <dbReference type="ARBA" id="ARBA00012759"/>
    </source>
</evidence>
<dbReference type="InterPro" id="IPR022099">
    <property type="entry name" value="DUF3638"/>
</dbReference>
<evidence type="ECO:0000256" key="4">
    <source>
        <dbReference type="ARBA" id="ARBA00022786"/>
    </source>
</evidence>
<feature type="domain" description="DUF3645" evidence="9">
    <location>
        <begin position="2256"/>
        <end position="2288"/>
    </location>
</feature>
<feature type="domain" description="DUF3638" evidence="8">
    <location>
        <begin position="1913"/>
        <end position="2137"/>
    </location>
</feature>
<keyword evidence="12" id="KW-1185">Reference proteome</keyword>
<dbReference type="Pfam" id="PF20255">
    <property type="entry name" value="DUF6606"/>
    <property type="match status" value="1"/>
</dbReference>
<dbReference type="Pfam" id="PF12340">
    <property type="entry name" value="DUF3638"/>
    <property type="match status" value="1"/>
</dbReference>
<comment type="catalytic activity">
    <reaction evidence="1">
        <text>Thiol-dependent hydrolysis of ester, thioester, amide, peptide and isopeptide bonds formed by the C-terminal Gly of ubiquitin (a 76-residue protein attached to proteins as an intracellular targeting signal).</text>
        <dbReference type="EC" id="3.4.19.12"/>
    </reaction>
</comment>
<feature type="compositionally biased region" description="Basic and acidic residues" evidence="7">
    <location>
        <begin position="3022"/>
        <end position="3034"/>
    </location>
</feature>
<dbReference type="Pfam" id="PF12359">
    <property type="entry name" value="DUF3645"/>
    <property type="match status" value="1"/>
</dbReference>
<protein>
    <recommendedName>
        <fullName evidence="2">ubiquitinyl hydrolase 1</fullName>
        <ecNumber evidence="2">3.4.19.12</ecNumber>
    </recommendedName>
</protein>
<dbReference type="InterPro" id="IPR022105">
    <property type="entry name" value="DUF3645"/>
</dbReference>
<dbReference type="EMBL" id="JAQQWM010000005">
    <property type="protein sequence ID" value="KAK8063845.1"/>
    <property type="molecule type" value="Genomic_DNA"/>
</dbReference>
<evidence type="ECO:0000259" key="9">
    <source>
        <dbReference type="Pfam" id="PF12359"/>
    </source>
</evidence>
<keyword evidence="3" id="KW-0645">Protease</keyword>
<sequence length="3034" mass="343614">MASLEAVYHHLVLPPKVPGGQDSDLESIQNDIIRRLLQACHTLHDVTGPELNGTWDYVTKSLETCQKLNQGRLDEDQLTQAFKTLDDRQILILYVVQQNVALVIRRQVSATKDQVIFESFEASPPPSEVLAAEDALQWDFPGRSAQISVPDFRGSDFQGTLPSFLEKASIETIQSLAPHTRKAGVPIIESRATSDPALISQMLISLLEASGSSYDAPKLRKRVRDEVNISDAELPWRRLPFWLILRVAIHRTLKMHLGDDEGRACYKILIATMLTGLLRDSTGKLIPEQTMLLQNKICRRLAKLSNHSEDGSKLLSKLLDAVAPSYIHLGNFESSMSTWATSASLNPQECREKCVSLSEFLKLQQLHDNLARLKNNPGQMSKYVLAVFNVWTQLDQQAIKACPLLRQYRPVFTPELLDALHVSTYAKMRLLRRIQAYLQERLEYTGSSAPSILSEIDRRCFAAQYFETSVGLRERLDEINAESQLAREKKEAEWYTLRNAWKTHTIGDYEGTCMCVRDENGDRDVRGCKKCWHFRKRKQLRIKVHEEFVPQDQAHVAAVMLELNMPQYLQAYRDATWSICHIVASPTNLERSPRSCRTKLADYPPLRSHMRQGRSAITLASDKKSFLDTHYGYGEMRKMLDLTQVLLPHPLNFEYYDQVSQLWVQDPGVNLSLQHICGITLPPSLRPSLESFIAADMRGPLHLSSYDIVANQTQCPPGLSVQEFTAYQQILSSTTLRWAEILREIHSPNLNLGDENTMLMVTQLVMQAGPRARDSPLGTIHSIFLDAAFQQRLTQQTRWKLGVIKNNPREAVCMDLLLTLSLRLFEFGRGSGPANAMYLVQDIRAVTLSWITELQVESQGSTDLSSAQVISRYIFWASMICRRTFSVLVSATRHLTRSELCDYAKASLNLHMNIIEDPGRLASVPKAMLVRDAKISFSLRDKVRNSIMSNSKGLEEAISGVWSQTDLTHNRRFSPWKELSDVYTNEDYCSWIVATSTCQIGGHNLRQTVHYNYVEGCLLIDGKAFGKLPLEIRNSEDVNLLFGDQNLLTSPSPLDGMSHQLLTNPQDHQIHFGLRNGRAVITDLTKDGLLEFIPERVFRGLDSYDLPSNLVDGCIHWLNTATGVLEIRQAATRWFTRENDWKVDIRTRRATRKQSSLVNPHGSLASEIGRIFQGFEEPCRLTIFQPQKQNGRLSVELKHLDLSFFVNQNGLLESRELDLEIDKNQDIQTLHGFASLIVLREVNNHQRRSIITTTGRIEQRRHGMHLVVTAETSNNYYRFTVDSVLGRLSCAPEPRLMLFRALIHAFTSFALPDRLTGRTGTEEALAILASGQCQPWQPLTPKMLEYINSLAKLGPSRRYYPSDKKELQTVSWEPSLPSATQNDCFFKAVSSIVSRSNHLSHFGLNDSGNELTLPDCSEGHLKRRGEVQAARYQRVNDVTKLLGQGKDYVYIPRDRNISSRAVNAYKIANSIWSPQVNVHISRKLGSIVGNWGLIGGFKDVSSDNPITLGSLIETHMSQDWGSHVQFCQSTCPTEQFRLAFRLCLLAFSAKSDMDMVQALAAIALTKELKELPTPLGTSFDVSQDNEFPNKDALARLVSTAYPEFEENYKLPIWEQARRRKEYSTCKERTCRRIARHIAEQWPAKYPSFDGFLAESIDLESVLEMVKPEWERAHQNLGLLSYLDKVQVHLDKLERGDEHLKPSEWNNGAPIQSRKRARLPVPSLTELLAKDGPVIGPIADVCTARSEGAPTGPTAQVQELERIVERFIGNAIDHVRKQYGRDLARSLEAYKTKPNESHQPVVPESTDSISIFNDIQYYSGRIERLLNSIRRACSADDQRFRWLGPSTLWPCSTPVTILEQLRSTAVDKPSPRMKDAIVAYGVSLTVLQKHHRMLDAIIRRQNQKLMEEYHNIGHQNWDPLEVPDWLLLEIDADILIRQEQVDVARAIVAKGSSTNNSVMQLNMGRGKTSVIVPMAVCLLADKKQLARLIVPHALLLQTAQTLQSRIGLLIGRKIVHIPFSRRTPTSQQNLTLYEKLHKRLMASQGVMITTPETVLSFKLSGLQHLRDRKLPEASAMIGFQTWMTRFCRDVLDESDFTLAVKTQLIYPSGGQEALDGHPHRWLIAQNILALVAQRLLDVQRSHPKGITVTKRHQSYPVAYFLNIQTEAYLSDLLILDIADGRLGVVKLLSPVSPKAHLGIKDVLSIADVDPGRIRDVSQYFTDPEVAFKCLYLLRGLIKGKVLVSCLKKRWNVQYGLHESRDPIAVPFEAKGVPHPQAEFGHPDAAIILTCLSYYYAGVNLRQMMQGLQVVLNSDDPVAEFDRWTGGCQNVPETLQDVNCISLEDKRQMNLLWRCVRLSKSVLDHFMNNFVFPVHAKQFTIKLQTSGWDLPHFSPADGDDVNITTGFSGTNDNKWMLPLTISQRDLPTLHHTNAEVLTYLLQNRNREYIAAIETKTKEAWSEKRLLENIHGKGIRLLIDAGAYILDMNNETVAQQWLQIDKQAKAAVYFRTDNRAWVKYRGNRKSDAPLLATPFADNMDDCVVYLDQAHTRGTDMKFAPLARGALTLALGQSTKDHTVQAAMRLRQLKTTQSIMFVAPPEVHLSILDVCKKDRRGHVNSADVVYWLIEQTCSTNEQLQGLYFAQGKDFCRRMNAAHNNKGFLKSSGQRVAYLKFLEQPEHQTLQQMYGTGPHVNPQSKANPGVATIEVSSKKLKSIGVTLMKKRHASHTGVDLHVLGEVEQEREVEFQVEEVREVQKPGRHEALSFPGLHKELEEFVRLGALRFGHPFRHVFDVAGNTEVGEKHAISKSPTRLFVSKEFERTIKFKKGQRNDSFMRSVEWILWSRLSETGIFIIREEAEKLVDLLRGQAHPKVYLVTYAAPVTKAMEMLGKMTFYTIPSLPAGYKFPTWLPLEVGIFAGRLYLDFESWSTIDMQLREDSTKDDGKHKAGQLVAKSPRGFLLDWLSFRRRGQDVLHTPMGYLCQGRQLTKDHAFFSEATATESSPWSSSIDSEDFASDVDDSEESDHASSEEAFDDK</sequence>
<evidence type="ECO:0000313" key="11">
    <source>
        <dbReference type="EMBL" id="KAK8063845.1"/>
    </source>
</evidence>
<proteinExistence type="predicted"/>
<organism evidence="11 12">
    <name type="scientific">Apiospora saccharicola</name>
    <dbReference type="NCBI Taxonomy" id="335842"/>
    <lineage>
        <taxon>Eukaryota</taxon>
        <taxon>Fungi</taxon>
        <taxon>Dikarya</taxon>
        <taxon>Ascomycota</taxon>
        <taxon>Pezizomycotina</taxon>
        <taxon>Sordariomycetes</taxon>
        <taxon>Xylariomycetidae</taxon>
        <taxon>Amphisphaeriales</taxon>
        <taxon>Apiosporaceae</taxon>
        <taxon>Apiospora</taxon>
    </lineage>
</organism>
<feature type="region of interest" description="Disordered" evidence="7">
    <location>
        <begin position="2997"/>
        <end position="3034"/>
    </location>
</feature>
<dbReference type="Proteomes" id="UP001446871">
    <property type="component" value="Unassembled WGS sequence"/>
</dbReference>
<dbReference type="PANTHER" id="PTHR13367">
    <property type="entry name" value="UBIQUITIN THIOESTERASE"/>
    <property type="match status" value="1"/>
</dbReference>
<accession>A0ABR1V0M2</accession>
<feature type="domain" description="DUF6606" evidence="10">
    <location>
        <begin position="8"/>
        <end position="278"/>
    </location>
</feature>
<keyword evidence="5" id="KW-0378">Hydrolase</keyword>
<comment type="caution">
    <text evidence="11">The sequence shown here is derived from an EMBL/GenBank/DDBJ whole genome shotgun (WGS) entry which is preliminary data.</text>
</comment>
<evidence type="ECO:0000256" key="7">
    <source>
        <dbReference type="SAM" id="MobiDB-lite"/>
    </source>
</evidence>
<evidence type="ECO:0000259" key="8">
    <source>
        <dbReference type="Pfam" id="PF12340"/>
    </source>
</evidence>
<gene>
    <name evidence="11" type="ORF">PG996_008497</name>
</gene>
<evidence type="ECO:0000256" key="5">
    <source>
        <dbReference type="ARBA" id="ARBA00022801"/>
    </source>
</evidence>
<dbReference type="EC" id="3.4.19.12" evidence="2"/>
<evidence type="ECO:0000256" key="3">
    <source>
        <dbReference type="ARBA" id="ARBA00022670"/>
    </source>
</evidence>
<evidence type="ECO:0000313" key="12">
    <source>
        <dbReference type="Proteomes" id="UP001446871"/>
    </source>
</evidence>
<evidence type="ECO:0000256" key="6">
    <source>
        <dbReference type="ARBA" id="ARBA00022807"/>
    </source>
</evidence>
<evidence type="ECO:0000259" key="10">
    <source>
        <dbReference type="Pfam" id="PF20255"/>
    </source>
</evidence>
<keyword evidence="4" id="KW-0833">Ubl conjugation pathway</keyword>
<keyword evidence="6" id="KW-0788">Thiol protease</keyword>